<dbReference type="SUPFAM" id="SSF81301">
    <property type="entry name" value="Nucleotidyltransferase"/>
    <property type="match status" value="1"/>
</dbReference>
<evidence type="ECO:0000313" key="6">
    <source>
        <dbReference type="EMBL" id="ABM58743.1"/>
    </source>
</evidence>
<dbReference type="CDD" id="cd17243">
    <property type="entry name" value="RMtype1_S_AchA6I-TRD2-CR2_like"/>
    <property type="match status" value="1"/>
</dbReference>
<keyword evidence="7" id="KW-1185">Reference proteome</keyword>
<evidence type="ECO:0000256" key="2">
    <source>
        <dbReference type="ARBA" id="ARBA00022747"/>
    </source>
</evidence>
<proteinExistence type="inferred from homology"/>
<sequence length="549" mass="60195">MKECPLIDIRPDHWRIVEAILKKHVPRHMVWAFGSRAKWSAKAYSDLDLAIITEKALPLAVSASLSDDFSESDLPYKVDVVDWATTSAAFREIIERDRVVVWEGRSSTKGAAGEWGEIPFSEAVLLNPATPLVKGVIYPFVEMSAIAVGTRDVKCSEYRNFSGGGSRFQDRDTLMARITPCLENGKLARFQAPEGEPIGHGSTEFIVIRGKPNVTDNDYAYYLAISSEVRKFAISQMTGTSGRQRVPTDALGKISVLLPPLTEQKAIAHILGTLDDKIALNRRMNATLEAIAQVLFKSWFVDFDPVRAKMEGRWQRDQSLPGLPADLYDLFPERLVASELGEIPEGWAIGSFSEAVEIIGGGTPKTSVSEYWGGDIPWFSVVDTPPSSDVFVVQTEKSITRSGLNGSSARMIAKGTTIISARGTVGNLGIAGRDMTFNQSCYALRGKNGSGDYFVFLSAQCMVEQLKVMAHGSVFSTITRQTFDAVRFVLPPEPVLQQFERTATSVFDAIFGNGNDSRSLARLRGTLLPKLISGELRIQDAERIVGAAV</sequence>
<evidence type="ECO:0000259" key="5">
    <source>
        <dbReference type="Pfam" id="PF18765"/>
    </source>
</evidence>
<feature type="domain" description="Type I restriction modification DNA specificity" evidence="4">
    <location>
        <begin position="201"/>
        <end position="289"/>
    </location>
</feature>
<dbReference type="GO" id="GO:0009307">
    <property type="term" value="P:DNA restriction-modification system"/>
    <property type="evidence" value="ECO:0007669"/>
    <property type="project" value="UniProtKB-KW"/>
</dbReference>
<dbReference type="KEGG" id="vei:Veis_3010"/>
<evidence type="ECO:0000259" key="4">
    <source>
        <dbReference type="Pfam" id="PF01420"/>
    </source>
</evidence>
<organism evidence="6 7">
    <name type="scientific">Verminephrobacter eiseniae (strain EF01-2)</name>
    <dbReference type="NCBI Taxonomy" id="391735"/>
    <lineage>
        <taxon>Bacteria</taxon>
        <taxon>Pseudomonadati</taxon>
        <taxon>Pseudomonadota</taxon>
        <taxon>Betaproteobacteria</taxon>
        <taxon>Burkholderiales</taxon>
        <taxon>Comamonadaceae</taxon>
        <taxon>Verminephrobacter</taxon>
    </lineage>
</organism>
<dbReference type="Pfam" id="PF01420">
    <property type="entry name" value="Methylase_S"/>
    <property type="match status" value="2"/>
</dbReference>
<dbReference type="CDD" id="cd17260">
    <property type="entry name" value="RMtype1_S_EcoEI-TRD1-CR1_like"/>
    <property type="match status" value="1"/>
</dbReference>
<dbReference type="SUPFAM" id="SSF116734">
    <property type="entry name" value="DNA methylase specificity domain"/>
    <property type="match status" value="2"/>
</dbReference>
<keyword evidence="3" id="KW-0238">DNA-binding</keyword>
<keyword evidence="2" id="KW-0680">Restriction system</keyword>
<dbReference type="InterPro" id="IPR041633">
    <property type="entry name" value="Polbeta"/>
</dbReference>
<protein>
    <submittedName>
        <fullName evidence="6">Restriction modification system DNA specificity domain</fullName>
    </submittedName>
</protein>
<dbReference type="eggNOG" id="COG0732">
    <property type="taxonomic scope" value="Bacteria"/>
</dbReference>
<dbReference type="eggNOG" id="COG1708">
    <property type="taxonomic scope" value="Bacteria"/>
</dbReference>
<dbReference type="Gene3D" id="3.90.220.20">
    <property type="entry name" value="DNA methylase specificity domains"/>
    <property type="match status" value="2"/>
</dbReference>
<dbReference type="PANTHER" id="PTHR30408">
    <property type="entry name" value="TYPE-1 RESTRICTION ENZYME ECOKI SPECIFICITY PROTEIN"/>
    <property type="match status" value="1"/>
</dbReference>
<dbReference type="InterPro" id="IPR052021">
    <property type="entry name" value="Type-I_RS_S_subunit"/>
</dbReference>
<dbReference type="PANTHER" id="PTHR30408:SF13">
    <property type="entry name" value="TYPE I RESTRICTION ENZYME HINDI SPECIFICITY SUBUNIT"/>
    <property type="match status" value="1"/>
</dbReference>
<dbReference type="GO" id="GO:0003677">
    <property type="term" value="F:DNA binding"/>
    <property type="evidence" value="ECO:0007669"/>
    <property type="project" value="UniProtKB-KW"/>
</dbReference>
<name>A1WM86_VEREI</name>
<dbReference type="InterPro" id="IPR044946">
    <property type="entry name" value="Restrct_endonuc_typeI_TRD_sf"/>
</dbReference>
<evidence type="ECO:0000256" key="1">
    <source>
        <dbReference type="ARBA" id="ARBA00010923"/>
    </source>
</evidence>
<dbReference type="InterPro" id="IPR000055">
    <property type="entry name" value="Restrct_endonuc_typeI_TRD"/>
</dbReference>
<dbReference type="EMBL" id="CP000542">
    <property type="protein sequence ID" value="ABM58743.1"/>
    <property type="molecule type" value="Genomic_DNA"/>
</dbReference>
<feature type="domain" description="Type I restriction modification DNA specificity" evidence="4">
    <location>
        <begin position="344"/>
        <end position="494"/>
    </location>
</feature>
<feature type="domain" description="Polymerase beta nucleotidyltransferase" evidence="5">
    <location>
        <begin position="18"/>
        <end position="101"/>
    </location>
</feature>
<dbReference type="HOGENOM" id="CLU_021095_2_1_4"/>
<dbReference type="CDD" id="cd05403">
    <property type="entry name" value="NT_KNTase_like"/>
    <property type="match status" value="1"/>
</dbReference>
<evidence type="ECO:0000256" key="3">
    <source>
        <dbReference type="ARBA" id="ARBA00023125"/>
    </source>
</evidence>
<evidence type="ECO:0000313" key="7">
    <source>
        <dbReference type="Proteomes" id="UP000000374"/>
    </source>
</evidence>
<comment type="similarity">
    <text evidence="1">Belongs to the type-I restriction system S methylase family.</text>
</comment>
<reference evidence="7" key="1">
    <citation type="submission" date="2006-12" db="EMBL/GenBank/DDBJ databases">
        <title>Complete sequence of chromosome 1 of Verminephrobacter eiseniae EF01-2.</title>
        <authorList>
            <person name="Copeland A."/>
            <person name="Lucas S."/>
            <person name="Lapidus A."/>
            <person name="Barry K."/>
            <person name="Detter J.C."/>
            <person name="Glavina del Rio T."/>
            <person name="Dalin E."/>
            <person name="Tice H."/>
            <person name="Pitluck S."/>
            <person name="Chertkov O."/>
            <person name="Brettin T."/>
            <person name="Bruce D."/>
            <person name="Han C."/>
            <person name="Tapia R."/>
            <person name="Gilna P."/>
            <person name="Schmutz J."/>
            <person name="Larimer F."/>
            <person name="Land M."/>
            <person name="Hauser L."/>
            <person name="Kyrpides N."/>
            <person name="Kim E."/>
            <person name="Stahl D."/>
            <person name="Richardson P."/>
        </authorList>
    </citation>
    <scope>NUCLEOTIDE SEQUENCE [LARGE SCALE GENOMIC DNA]</scope>
    <source>
        <strain evidence="7">EF01-2</strain>
    </source>
</reference>
<dbReference type="InterPro" id="IPR043519">
    <property type="entry name" value="NT_sf"/>
</dbReference>
<dbReference type="Proteomes" id="UP000000374">
    <property type="component" value="Chromosome"/>
</dbReference>
<dbReference type="STRING" id="391735.Veis_3010"/>
<dbReference type="REBASE" id="14508">
    <property type="entry name" value="S.VeiORF3006P"/>
</dbReference>
<dbReference type="Pfam" id="PF18765">
    <property type="entry name" value="Polbeta"/>
    <property type="match status" value="1"/>
</dbReference>
<gene>
    <name evidence="6" type="ordered locus">Veis_3010</name>
</gene>
<dbReference type="Gene3D" id="3.30.460.10">
    <property type="entry name" value="Beta Polymerase, domain 2"/>
    <property type="match status" value="1"/>
</dbReference>
<dbReference type="AlphaFoldDB" id="A1WM86"/>
<accession>A1WM86</accession>